<reference evidence="1 2" key="1">
    <citation type="journal article" date="2019" name="mSystems">
        <title>Life at home and on the roam: Genomic adaptions reflect the dual lifestyle of an intracellular, facultative symbiont.</title>
        <authorList>
            <person name="Burgsdorf I."/>
        </authorList>
    </citation>
    <scope>NUCLEOTIDE SEQUENCE [LARGE SCALE GENOMIC DNA]</scope>
    <source>
        <strain evidence="1">277cI</strain>
    </source>
</reference>
<gene>
    <name evidence="1" type="ORF">ERJ68_05040</name>
</gene>
<dbReference type="Proteomes" id="UP000315454">
    <property type="component" value="Unassembled WGS sequence"/>
</dbReference>
<organism evidence="1 2">
    <name type="scientific">Aphanocapsa feldmannii 277cI</name>
    <dbReference type="NCBI Taxonomy" id="2507554"/>
    <lineage>
        <taxon>Bacteria</taxon>
        <taxon>Bacillati</taxon>
        <taxon>Cyanobacteriota</taxon>
        <taxon>Cyanophyceae</taxon>
        <taxon>Oscillatoriophycideae</taxon>
        <taxon>Chroococcales</taxon>
        <taxon>Microcystaceae</taxon>
        <taxon>Aphanocapsa</taxon>
    </lineage>
</organism>
<evidence type="ECO:0008006" key="3">
    <source>
        <dbReference type="Google" id="ProtNLM"/>
    </source>
</evidence>
<dbReference type="InterPro" id="IPR020568">
    <property type="entry name" value="Ribosomal_Su5_D2-typ_SF"/>
</dbReference>
<dbReference type="EMBL" id="SRMN01000066">
    <property type="protein sequence ID" value="TGH21928.1"/>
    <property type="molecule type" value="Genomic_DNA"/>
</dbReference>
<dbReference type="InterPro" id="IPR014721">
    <property type="entry name" value="Ribsml_uS5_D2-typ_fold_subgr"/>
</dbReference>
<dbReference type="SUPFAM" id="SSF54211">
    <property type="entry name" value="Ribosomal protein S5 domain 2-like"/>
    <property type="match status" value="1"/>
</dbReference>
<accession>A0A524RUJ0</accession>
<dbReference type="Gene3D" id="3.30.230.10">
    <property type="match status" value="1"/>
</dbReference>
<sequence length="131" mass="13756">MAAPVTLLDALVEKLRGCNVSSDVEVDPLAILWTDPPSMDTDRSGAGLGLPIMASLVGGLLDCNTRASTIIVGSLNLGGSVEMIPNGIAVAELAVEKQAKVLLMPVSARRGLNDLPDDLWTKTSIDFLQRS</sequence>
<evidence type="ECO:0000313" key="1">
    <source>
        <dbReference type="EMBL" id="TGH21928.1"/>
    </source>
</evidence>
<proteinExistence type="predicted"/>
<protein>
    <recommendedName>
        <fullName evidence="3">Lon proteolytic domain-containing protein</fullName>
    </recommendedName>
</protein>
<evidence type="ECO:0000313" key="2">
    <source>
        <dbReference type="Proteomes" id="UP000315454"/>
    </source>
</evidence>
<comment type="caution">
    <text evidence="1">The sequence shown here is derived from an EMBL/GenBank/DDBJ whole genome shotgun (WGS) entry which is preliminary data.</text>
</comment>
<dbReference type="AlphaFoldDB" id="A0A524RUJ0"/>
<name>A0A524RUJ0_9CHRO</name>